<gene>
    <name evidence="2" type="ORF">F0L46_22760</name>
</gene>
<reference evidence="2 3" key="2">
    <citation type="submission" date="2019-09" db="EMBL/GenBank/DDBJ databases">
        <authorList>
            <person name="Jin C."/>
        </authorList>
    </citation>
    <scope>NUCLEOTIDE SEQUENCE [LARGE SCALE GENOMIC DNA]</scope>
    <source>
        <strain evidence="2 3">BN140002</strain>
    </source>
</reference>
<feature type="transmembrane region" description="Helical" evidence="1">
    <location>
        <begin position="308"/>
        <end position="330"/>
    </location>
</feature>
<comment type="caution">
    <text evidence="2">The sequence shown here is derived from an EMBL/GenBank/DDBJ whole genome shotgun (WGS) entry which is preliminary data.</text>
</comment>
<keyword evidence="1" id="KW-0472">Membrane</keyword>
<dbReference type="EMBL" id="VUOA01000043">
    <property type="protein sequence ID" value="KAA2234774.1"/>
    <property type="molecule type" value="Genomic_DNA"/>
</dbReference>
<evidence type="ECO:0008006" key="4">
    <source>
        <dbReference type="Google" id="ProtNLM"/>
    </source>
</evidence>
<accession>A0A5B2V725</accession>
<keyword evidence="1" id="KW-1133">Transmembrane helix</keyword>
<proteinExistence type="predicted"/>
<evidence type="ECO:0000313" key="2">
    <source>
        <dbReference type="EMBL" id="KAA2234774.1"/>
    </source>
</evidence>
<feature type="transmembrane region" description="Helical" evidence="1">
    <location>
        <begin position="72"/>
        <end position="92"/>
    </location>
</feature>
<sequence>MIGLNYATPGGSIFEKIHPGTYCAIAGTALLTLSSGGRAILSSLIRNAGMLIYFILFTLFLLYVAIFCETPISPIVDTFLLPAFIIILSGASTRADLSGLSATIHIYMAANTALAIFELVSGWRILPSIYFRPDLGITVGLYDWRPSALSGHPLTGAALTGVYLLACLVTKQLTSPFFRIFTIGWSSVGLVAFGGRAALVFCAAVTMIYLAGNLIKIVSGFRVASHIYPVIIIVPVSIVLFGSLVAVGGLADQFLDRWDQDHGSAFTRYIALQIIQDQPFGNLVFGLPSEYIAELSVRYKTPYGIESFFLNFILLYGLIGFAVFMPALFLISQSAVRMTQPAGWLIILFIFANAAVSVSLSGKTTLFAASLVVILAVLGHGEHRVRRVNSPVGKGMPKQLGNPW</sequence>
<feature type="transmembrane region" description="Helical" evidence="1">
    <location>
        <begin position="227"/>
        <end position="251"/>
    </location>
</feature>
<keyword evidence="3" id="KW-1185">Reference proteome</keyword>
<dbReference type="NCBIfam" id="NF038256">
    <property type="entry name" value="exopoly_VpsF"/>
    <property type="match status" value="1"/>
</dbReference>
<evidence type="ECO:0000313" key="3">
    <source>
        <dbReference type="Proteomes" id="UP000323142"/>
    </source>
</evidence>
<keyword evidence="1" id="KW-0812">Transmembrane</keyword>
<organism evidence="2 3">
    <name type="scientific">Salinarimonas soli</name>
    <dbReference type="NCBI Taxonomy" id="1638099"/>
    <lineage>
        <taxon>Bacteria</taxon>
        <taxon>Pseudomonadati</taxon>
        <taxon>Pseudomonadota</taxon>
        <taxon>Alphaproteobacteria</taxon>
        <taxon>Hyphomicrobiales</taxon>
        <taxon>Salinarimonadaceae</taxon>
        <taxon>Salinarimonas</taxon>
    </lineage>
</organism>
<feature type="transmembrane region" description="Helical" evidence="1">
    <location>
        <begin position="104"/>
        <end position="126"/>
    </location>
</feature>
<feature type="transmembrane region" description="Helical" evidence="1">
    <location>
        <begin position="198"/>
        <end position="215"/>
    </location>
</feature>
<reference evidence="2 3" key="1">
    <citation type="submission" date="2019-09" db="EMBL/GenBank/DDBJ databases">
        <title>Salinarimonas rosea gen. nov., sp. nov., a new member of the a-2 subgroup of the Proteobacteria.</title>
        <authorList>
            <person name="Liu J."/>
        </authorList>
    </citation>
    <scope>NUCLEOTIDE SEQUENCE [LARGE SCALE GENOMIC DNA]</scope>
    <source>
        <strain evidence="2 3">BN140002</strain>
    </source>
</reference>
<name>A0A5B2V725_9HYPH</name>
<feature type="transmembrane region" description="Helical" evidence="1">
    <location>
        <begin position="342"/>
        <end position="360"/>
    </location>
</feature>
<feature type="transmembrane region" description="Helical" evidence="1">
    <location>
        <begin position="48"/>
        <end position="66"/>
    </location>
</feature>
<dbReference type="Proteomes" id="UP000323142">
    <property type="component" value="Unassembled WGS sequence"/>
</dbReference>
<feature type="transmembrane region" description="Helical" evidence="1">
    <location>
        <begin position="19"/>
        <end position="41"/>
    </location>
</feature>
<dbReference type="OrthoDB" id="7987387at2"/>
<dbReference type="InterPro" id="IPR048041">
    <property type="entry name" value="VpsF-like"/>
</dbReference>
<dbReference type="AlphaFoldDB" id="A0A5B2V725"/>
<evidence type="ECO:0000256" key="1">
    <source>
        <dbReference type="SAM" id="Phobius"/>
    </source>
</evidence>
<feature type="transmembrane region" description="Helical" evidence="1">
    <location>
        <begin position="151"/>
        <end position="169"/>
    </location>
</feature>
<protein>
    <recommendedName>
        <fullName evidence="4">O-antigen ligase domain-containing protein</fullName>
    </recommendedName>
</protein>